<dbReference type="Pfam" id="PF13450">
    <property type="entry name" value="NAD_binding_8"/>
    <property type="match status" value="1"/>
</dbReference>
<dbReference type="SUPFAM" id="SSF54862">
    <property type="entry name" value="4Fe-4S ferredoxins"/>
    <property type="match status" value="1"/>
</dbReference>
<keyword evidence="22" id="KW-1185">Reference proteome</keyword>
<dbReference type="PANTHER" id="PTHR10617:SF107">
    <property type="entry name" value="ELECTRON TRANSFER FLAVOPROTEIN-UBIQUINONE OXIDOREDUCTASE, MITOCHONDRIAL"/>
    <property type="match status" value="1"/>
</dbReference>
<dbReference type="EC" id="1.5.5.1" evidence="18"/>
<dbReference type="GO" id="GO:0051539">
    <property type="term" value="F:4 iron, 4 sulfur cluster binding"/>
    <property type="evidence" value="ECO:0007669"/>
    <property type="project" value="UniProtKB-UniRule"/>
</dbReference>
<keyword evidence="8 18" id="KW-0274">FAD</keyword>
<organism evidence="21 22">
    <name type="scientific">Dictyostelium firmibasis</name>
    <dbReference type="NCBI Taxonomy" id="79012"/>
    <lineage>
        <taxon>Eukaryota</taxon>
        <taxon>Amoebozoa</taxon>
        <taxon>Evosea</taxon>
        <taxon>Eumycetozoa</taxon>
        <taxon>Dictyostelia</taxon>
        <taxon>Dictyosteliales</taxon>
        <taxon>Dictyosteliaceae</taxon>
        <taxon>Dictyostelium</taxon>
    </lineage>
</organism>
<keyword evidence="15" id="KW-0496">Mitochondrion</keyword>
<evidence type="ECO:0000256" key="17">
    <source>
        <dbReference type="ARBA" id="ARBA00052682"/>
    </source>
</evidence>
<comment type="cofactor">
    <cofactor evidence="18">
        <name>[4Fe-4S] cluster</name>
        <dbReference type="ChEBI" id="CHEBI:49883"/>
    </cofactor>
    <text evidence="18">Binds 1 [4Fe-4S] cluster.</text>
</comment>
<dbReference type="SUPFAM" id="SSF51905">
    <property type="entry name" value="FAD/NAD(P)-binding domain"/>
    <property type="match status" value="1"/>
</dbReference>
<evidence type="ECO:0000256" key="8">
    <source>
        <dbReference type="ARBA" id="ARBA00022827"/>
    </source>
</evidence>
<accession>A0AAN7U6B9</accession>
<evidence type="ECO:0000256" key="5">
    <source>
        <dbReference type="ARBA" id="ARBA00022630"/>
    </source>
</evidence>
<evidence type="ECO:0000256" key="18">
    <source>
        <dbReference type="RuleBase" id="RU366068"/>
    </source>
</evidence>
<evidence type="ECO:0000256" key="7">
    <source>
        <dbReference type="ARBA" id="ARBA00022792"/>
    </source>
</evidence>
<keyword evidence="11 18" id="KW-0560">Oxidoreductase</keyword>
<evidence type="ECO:0000256" key="15">
    <source>
        <dbReference type="ARBA" id="ARBA00023128"/>
    </source>
</evidence>
<dbReference type="FunFam" id="3.30.70.20:FF:000015">
    <property type="entry name" value="Electron transfer flavoprotein-ubiquinone oxidoreductase"/>
    <property type="match status" value="1"/>
</dbReference>
<evidence type="ECO:0000256" key="11">
    <source>
        <dbReference type="ARBA" id="ARBA00023002"/>
    </source>
</evidence>
<dbReference type="Gene3D" id="3.30.9.90">
    <property type="match status" value="1"/>
</dbReference>
<dbReference type="Gene3D" id="3.30.70.20">
    <property type="match status" value="1"/>
</dbReference>
<keyword evidence="9" id="KW-0809">Transit peptide</keyword>
<evidence type="ECO:0000256" key="14">
    <source>
        <dbReference type="ARBA" id="ARBA00023075"/>
    </source>
</evidence>
<reference evidence="21 22" key="1">
    <citation type="submission" date="2023-11" db="EMBL/GenBank/DDBJ databases">
        <title>Dfirmibasis_genome.</title>
        <authorList>
            <person name="Edelbroek B."/>
            <person name="Kjellin J."/>
            <person name="Jerlstrom-Hultqvist J."/>
            <person name="Soderbom F."/>
        </authorList>
    </citation>
    <scope>NUCLEOTIDE SEQUENCE [LARGE SCALE GENOMIC DNA]</scope>
    <source>
        <strain evidence="21 22">TNS-C-14</strain>
    </source>
</reference>
<dbReference type="GO" id="GO:0004174">
    <property type="term" value="F:electron-transferring-flavoprotein dehydrogenase activity"/>
    <property type="evidence" value="ECO:0007669"/>
    <property type="project" value="UniProtKB-UniRule"/>
</dbReference>
<evidence type="ECO:0000256" key="2">
    <source>
        <dbReference type="ARBA" id="ARBA00004273"/>
    </source>
</evidence>
<dbReference type="SUPFAM" id="SSF54373">
    <property type="entry name" value="FAD-linked reductases, C-terminal domain"/>
    <property type="match status" value="1"/>
</dbReference>
<evidence type="ECO:0000313" key="22">
    <source>
        <dbReference type="Proteomes" id="UP001344447"/>
    </source>
</evidence>
<dbReference type="InterPro" id="IPR049398">
    <property type="entry name" value="ETF-QO/FixC_UQ-bd"/>
</dbReference>
<dbReference type="Gene3D" id="3.50.50.60">
    <property type="entry name" value="FAD/NAD(P)-binding domain"/>
    <property type="match status" value="1"/>
</dbReference>
<feature type="domain" description="ETF-QO/FixX C-terminal" evidence="19">
    <location>
        <begin position="507"/>
        <end position="608"/>
    </location>
</feature>
<keyword evidence="4 18" id="KW-0813">Transport</keyword>
<keyword evidence="7" id="KW-0999">Mitochondrion inner membrane</keyword>
<sequence length="611" mass="68211">MLKSLSFISKNINKNQIVNNVSNNGSKFLFGNQKQNMKSMYSSIRFFSSEQELPPRDADQFDVVIVGAGPSGLSAAIRLKQLSEKEGKDLRVCVVEKGSEVGSHILSGAVMDPKALNELIPDWREKGAPLSTEVKQDKLYYLTENRSWRLPTPRLFHNEGNYIISLGNVVRWLGEQAEAMGVEVYPSFAASEVLFDENGAVRGIATNDMGIAKDGSLTSNFTRGMELNAKLTIFAEGCRGSLTKGLFEKFNLRDECDPQCFGLGIKETWEIKPEKHQKGLVIHTLGYPLNDEIMGGSFIYHADNNTVNLGLVVGLDYTNPYLNPYQEFQKLKLHPLVKDMLEGGTCIQYGARTINEGGFQSIPKLIFPGGALVGCTAGFVNVPKIKGSHYAMKTGILAAEAAFPELISQQEKEQQQQDGETTKIEPLLIKEYPEQLKESWVWKELREVRNYRPSLHWGTLPGLIYGALEMYIFRGLAPWTLRNGKPDNETLKPAAECEKIEYKKPDGQITFDLMTSVMRSGTNHEENQPIHLKVRDMNVAKKVNRDIYDGPEGRFCPAGVYEWVEGDKGEKELVRNSVFCLHCKTCDIKDPTQNIDFTVPEGGGGPKYGAM</sequence>
<comment type="similarity">
    <text evidence="3">Belongs to the ETF-QO/FixC family.</text>
</comment>
<comment type="cofactor">
    <cofactor evidence="1 18">
        <name>FAD</name>
        <dbReference type="ChEBI" id="CHEBI:57692"/>
    </cofactor>
</comment>
<comment type="caution">
    <text evidence="21">The sequence shown here is derived from an EMBL/GenBank/DDBJ whole genome shotgun (WGS) entry which is preliminary data.</text>
</comment>
<dbReference type="InterPro" id="IPR036188">
    <property type="entry name" value="FAD/NAD-bd_sf"/>
</dbReference>
<keyword evidence="6 18" id="KW-0479">Metal-binding</keyword>
<evidence type="ECO:0000256" key="6">
    <source>
        <dbReference type="ARBA" id="ARBA00022723"/>
    </source>
</evidence>
<feature type="domain" description="ETF-QO/FixC ubiquinone-binding" evidence="20">
    <location>
        <begin position="261"/>
        <end position="354"/>
    </location>
</feature>
<dbReference type="PRINTS" id="PR00420">
    <property type="entry name" value="RNGMNOXGNASE"/>
</dbReference>
<keyword evidence="5 18" id="KW-0285">Flavoprotein</keyword>
<dbReference type="AlphaFoldDB" id="A0AAN7U6B9"/>
<dbReference type="InterPro" id="IPR040156">
    <property type="entry name" value="ETF-QO"/>
</dbReference>
<protein>
    <recommendedName>
        <fullName evidence="18">Electron transfer flavoprotein-ubiquinone oxidoreductase</fullName>
        <shortName evidence="18">ETF-QO</shortName>
        <ecNumber evidence="18">1.5.5.1</ecNumber>
    </recommendedName>
</protein>
<dbReference type="GO" id="GO:0005743">
    <property type="term" value="C:mitochondrial inner membrane"/>
    <property type="evidence" value="ECO:0007669"/>
    <property type="project" value="UniProtKB-SubCell"/>
</dbReference>
<keyword evidence="13 18" id="KW-0411">Iron-sulfur</keyword>
<keyword evidence="10 18" id="KW-0249">Electron transport</keyword>
<evidence type="ECO:0000259" key="20">
    <source>
        <dbReference type="Pfam" id="PF21162"/>
    </source>
</evidence>
<evidence type="ECO:0000256" key="10">
    <source>
        <dbReference type="ARBA" id="ARBA00022982"/>
    </source>
</evidence>
<evidence type="ECO:0000256" key="4">
    <source>
        <dbReference type="ARBA" id="ARBA00022448"/>
    </source>
</evidence>
<evidence type="ECO:0000259" key="19">
    <source>
        <dbReference type="Pfam" id="PF05187"/>
    </source>
</evidence>
<dbReference type="Pfam" id="PF05187">
    <property type="entry name" value="Fer4_ETF_QO"/>
    <property type="match status" value="1"/>
</dbReference>
<dbReference type="EMBL" id="JAVFKY010000001">
    <property type="protein sequence ID" value="KAK5582852.1"/>
    <property type="molecule type" value="Genomic_DNA"/>
</dbReference>
<evidence type="ECO:0000256" key="12">
    <source>
        <dbReference type="ARBA" id="ARBA00023004"/>
    </source>
</evidence>
<comment type="catalytic activity">
    <reaction evidence="17 18">
        <text>a ubiquinone + reduced [electron-transfer flavoprotein] = a ubiquinol + oxidized [electron-transfer flavoprotein] + H(+)</text>
        <dbReference type="Rhea" id="RHEA:24052"/>
        <dbReference type="Rhea" id="RHEA-COMP:9565"/>
        <dbReference type="Rhea" id="RHEA-COMP:9566"/>
        <dbReference type="Rhea" id="RHEA-COMP:10685"/>
        <dbReference type="Rhea" id="RHEA-COMP:10686"/>
        <dbReference type="ChEBI" id="CHEBI:15378"/>
        <dbReference type="ChEBI" id="CHEBI:16389"/>
        <dbReference type="ChEBI" id="CHEBI:17976"/>
        <dbReference type="ChEBI" id="CHEBI:57692"/>
        <dbReference type="ChEBI" id="CHEBI:58307"/>
        <dbReference type="EC" id="1.5.5.1"/>
    </reaction>
</comment>
<proteinExistence type="inferred from homology"/>
<dbReference type="Pfam" id="PF21162">
    <property type="entry name" value="ETFQO_UQ-bd"/>
    <property type="match status" value="1"/>
</dbReference>
<evidence type="ECO:0000313" key="21">
    <source>
        <dbReference type="EMBL" id="KAK5582852.1"/>
    </source>
</evidence>
<keyword evidence="14 18" id="KW-0830">Ubiquinone</keyword>
<evidence type="ECO:0000256" key="16">
    <source>
        <dbReference type="ARBA" id="ARBA00023136"/>
    </source>
</evidence>
<dbReference type="InterPro" id="IPR007859">
    <property type="entry name" value="ETF-QO/FixX_C"/>
</dbReference>
<name>A0AAN7U6B9_9MYCE</name>
<dbReference type="GO" id="GO:0046872">
    <property type="term" value="F:metal ion binding"/>
    <property type="evidence" value="ECO:0007669"/>
    <property type="project" value="UniProtKB-KW"/>
</dbReference>
<gene>
    <name evidence="21" type="ORF">RB653_004441</name>
</gene>
<evidence type="ECO:0000256" key="9">
    <source>
        <dbReference type="ARBA" id="ARBA00022946"/>
    </source>
</evidence>
<comment type="function">
    <text evidence="18">Accepts electrons from ETF and reduces ubiquinone.</text>
</comment>
<evidence type="ECO:0000256" key="1">
    <source>
        <dbReference type="ARBA" id="ARBA00001974"/>
    </source>
</evidence>
<comment type="subcellular location">
    <subcellularLocation>
        <location evidence="2">Mitochondrion inner membrane</location>
    </subcellularLocation>
</comment>
<dbReference type="PANTHER" id="PTHR10617">
    <property type="entry name" value="ELECTRON TRANSFER FLAVOPROTEIN-UBIQUINONE OXIDOREDUCTASE"/>
    <property type="match status" value="1"/>
</dbReference>
<evidence type="ECO:0000256" key="3">
    <source>
        <dbReference type="ARBA" id="ARBA00006796"/>
    </source>
</evidence>
<keyword evidence="16" id="KW-0472">Membrane</keyword>
<keyword evidence="12 18" id="KW-0408">Iron</keyword>
<dbReference type="Proteomes" id="UP001344447">
    <property type="component" value="Unassembled WGS sequence"/>
</dbReference>
<evidence type="ECO:0000256" key="13">
    <source>
        <dbReference type="ARBA" id="ARBA00023014"/>
    </source>
</evidence>